<feature type="domain" description="C2H2-type" evidence="10">
    <location>
        <begin position="221"/>
        <end position="248"/>
    </location>
</feature>
<dbReference type="GO" id="GO:0008170">
    <property type="term" value="F:N-methyltransferase activity"/>
    <property type="evidence" value="ECO:0007669"/>
    <property type="project" value="UniProtKB-ARBA"/>
</dbReference>
<feature type="domain" description="C2H2-type" evidence="10">
    <location>
        <begin position="280"/>
        <end position="307"/>
    </location>
</feature>
<reference evidence="12" key="2">
    <citation type="submission" date="2021-09" db="EMBL/GenBank/DDBJ databases">
        <authorList>
            <person name="Jia N."/>
            <person name="Wang J."/>
            <person name="Shi W."/>
            <person name="Du L."/>
            <person name="Sun Y."/>
            <person name="Zhan W."/>
            <person name="Jiang J."/>
            <person name="Wang Q."/>
            <person name="Zhang B."/>
            <person name="Ji P."/>
            <person name="Sakyi L.B."/>
            <person name="Cui X."/>
            <person name="Yuan T."/>
            <person name="Jiang B."/>
            <person name="Yang W."/>
            <person name="Lam T.T.-Y."/>
            <person name="Chang Q."/>
            <person name="Ding S."/>
            <person name="Wang X."/>
            <person name="Zhu J."/>
            <person name="Ruan X."/>
            <person name="Zhao L."/>
            <person name="Wei J."/>
            <person name="Que T."/>
            <person name="Du C."/>
            <person name="Cheng J."/>
            <person name="Dai P."/>
            <person name="Han X."/>
            <person name="Huang E."/>
            <person name="Gao Y."/>
            <person name="Liu J."/>
            <person name="Shao H."/>
            <person name="Ye R."/>
            <person name="Li L."/>
            <person name="Wei W."/>
            <person name="Wang X."/>
            <person name="Wang C."/>
            <person name="Huo Q."/>
            <person name="Li W."/>
            <person name="Guo W."/>
            <person name="Chen H."/>
            <person name="Chen S."/>
            <person name="Zhou L."/>
            <person name="Zhou L."/>
            <person name="Ni X."/>
            <person name="Tian J."/>
            <person name="Zhou Y."/>
            <person name="Sheng Y."/>
            <person name="Liu T."/>
            <person name="Pan Y."/>
            <person name="Xia L."/>
            <person name="Li J."/>
            <person name="Zhao F."/>
            <person name="Cao W."/>
        </authorList>
    </citation>
    <scope>NUCLEOTIDE SEQUENCE</scope>
    <source>
        <strain evidence="12">Rsan-2018</strain>
        <tissue evidence="12">Larvae</tissue>
    </source>
</reference>
<dbReference type="Pfam" id="PF21549">
    <property type="entry name" value="PRDM2_PR"/>
    <property type="match status" value="1"/>
</dbReference>
<dbReference type="FunFam" id="3.30.160.60:FF:000624">
    <property type="entry name" value="zinc finger protein 697"/>
    <property type="match status" value="1"/>
</dbReference>
<comment type="subcellular location">
    <subcellularLocation>
        <location evidence="1">Nucleus</location>
    </subcellularLocation>
</comment>
<keyword evidence="6" id="KW-0805">Transcription regulation</keyword>
<feature type="domain" description="SET" evidence="11">
    <location>
        <begin position="35"/>
        <end position="145"/>
    </location>
</feature>
<dbReference type="Gene3D" id="3.30.160.60">
    <property type="entry name" value="Classic Zinc Finger"/>
    <property type="match status" value="4"/>
</dbReference>
<dbReference type="EMBL" id="JABSTV010001254">
    <property type="protein sequence ID" value="KAH7938858.1"/>
    <property type="molecule type" value="Genomic_DNA"/>
</dbReference>
<keyword evidence="7" id="KW-0804">Transcription</keyword>
<dbReference type="InterPro" id="IPR036236">
    <property type="entry name" value="Znf_C2H2_sf"/>
</dbReference>
<dbReference type="PROSITE" id="PS50280">
    <property type="entry name" value="SET"/>
    <property type="match status" value="1"/>
</dbReference>
<sequence length="416" mass="46082">MDYPGDCPVHGPLIQVKDTPVPLGDPQRANKTVPDGLCVHRSTIKGAQYGVFTLKRLSKRLCFGPYEGIRVGSSGANGYTWQIRHGGNVCLVDGQPLDRSNWMRYVNCAPQQSQQNLVAFVRQGAVYYRTNRVINAGEELLVWYGDAFAKQLGLIGNSAVARAQNKQVVFSCEDCGDMFSVKKLLDYHRRCKHHQRPQGRHRCTHCPYSSNKKIHTGERPFVCHVCRKGFMVQSNLNSHLLVYTAERPYECPDCGQRFTQSSHMAQHQRALHSGNSARPYVCAQCGKGSTQSSSLTMHLLIRTGAKPPACSVCGTKFTLRGNAKKHEIVVHGRQYPLHCPHCGKGFRDLLGGKSEDQWTPSGEDVRRQVDSGRGFDGAVLISGPRLHLHDPVLEIGGCLTSTLPTVDVVPRIRAEG</sequence>
<organism evidence="12 13">
    <name type="scientific">Rhipicephalus sanguineus</name>
    <name type="common">Brown dog tick</name>
    <name type="synonym">Ixodes sanguineus</name>
    <dbReference type="NCBI Taxonomy" id="34632"/>
    <lineage>
        <taxon>Eukaryota</taxon>
        <taxon>Metazoa</taxon>
        <taxon>Ecdysozoa</taxon>
        <taxon>Arthropoda</taxon>
        <taxon>Chelicerata</taxon>
        <taxon>Arachnida</taxon>
        <taxon>Acari</taxon>
        <taxon>Parasitiformes</taxon>
        <taxon>Ixodida</taxon>
        <taxon>Ixodoidea</taxon>
        <taxon>Ixodidae</taxon>
        <taxon>Rhipicephalinae</taxon>
        <taxon>Rhipicephalus</taxon>
        <taxon>Rhipicephalus</taxon>
    </lineage>
</organism>
<evidence type="ECO:0000313" key="13">
    <source>
        <dbReference type="Proteomes" id="UP000821837"/>
    </source>
</evidence>
<dbReference type="InterPro" id="IPR046341">
    <property type="entry name" value="SET_dom_sf"/>
</dbReference>
<keyword evidence="5" id="KW-0862">Zinc</keyword>
<dbReference type="PANTHER" id="PTHR16515">
    <property type="entry name" value="PR DOMAIN ZINC FINGER PROTEIN"/>
    <property type="match status" value="1"/>
</dbReference>
<dbReference type="FunFam" id="3.30.160.60:FF:000446">
    <property type="entry name" value="Zinc finger protein"/>
    <property type="match status" value="1"/>
</dbReference>
<dbReference type="GO" id="GO:0010468">
    <property type="term" value="P:regulation of gene expression"/>
    <property type="evidence" value="ECO:0007669"/>
    <property type="project" value="TreeGrafter"/>
</dbReference>
<comment type="caution">
    <text evidence="12">The sequence shown here is derived from an EMBL/GenBank/DDBJ whole genome shotgun (WGS) entry which is preliminary data.</text>
</comment>
<dbReference type="PROSITE" id="PS00028">
    <property type="entry name" value="ZINC_FINGER_C2H2_1"/>
    <property type="match status" value="3"/>
</dbReference>
<evidence type="ECO:0000256" key="8">
    <source>
        <dbReference type="ARBA" id="ARBA00023242"/>
    </source>
</evidence>
<dbReference type="InterPro" id="IPR001214">
    <property type="entry name" value="SET_dom"/>
</dbReference>
<dbReference type="FunFam" id="3.30.160.60:FF:000180">
    <property type="entry name" value="Zinc finger protein 689"/>
    <property type="match status" value="1"/>
</dbReference>
<feature type="domain" description="C2H2-type" evidence="10">
    <location>
        <begin position="249"/>
        <end position="277"/>
    </location>
</feature>
<evidence type="ECO:0000313" key="12">
    <source>
        <dbReference type="EMBL" id="KAH7938858.1"/>
    </source>
</evidence>
<evidence type="ECO:0000256" key="5">
    <source>
        <dbReference type="ARBA" id="ARBA00022833"/>
    </source>
</evidence>
<dbReference type="GO" id="GO:0008276">
    <property type="term" value="F:protein methyltransferase activity"/>
    <property type="evidence" value="ECO:0007669"/>
    <property type="project" value="UniProtKB-ARBA"/>
</dbReference>
<dbReference type="Proteomes" id="UP000821837">
    <property type="component" value="Chromosome 8"/>
</dbReference>
<feature type="domain" description="C2H2-type" evidence="10">
    <location>
        <begin position="170"/>
        <end position="197"/>
    </location>
</feature>
<proteinExistence type="predicted"/>
<dbReference type="InterPro" id="IPR050331">
    <property type="entry name" value="Zinc_finger"/>
</dbReference>
<dbReference type="SMART" id="SM00355">
    <property type="entry name" value="ZnF_C2H2"/>
    <property type="match status" value="5"/>
</dbReference>
<accession>A0A9D4SP63</accession>
<keyword evidence="13" id="KW-1185">Reference proteome</keyword>
<evidence type="ECO:0000256" key="6">
    <source>
        <dbReference type="ARBA" id="ARBA00023015"/>
    </source>
</evidence>
<keyword evidence="2" id="KW-0479">Metal-binding</keyword>
<dbReference type="PANTHER" id="PTHR16515:SF66">
    <property type="entry name" value="C2H2-TYPE DOMAIN-CONTAINING PROTEIN"/>
    <property type="match status" value="1"/>
</dbReference>
<keyword evidence="4 9" id="KW-0863">Zinc-finger</keyword>
<evidence type="ECO:0000256" key="4">
    <source>
        <dbReference type="ARBA" id="ARBA00022771"/>
    </source>
</evidence>
<reference evidence="12" key="1">
    <citation type="journal article" date="2020" name="Cell">
        <title>Large-Scale Comparative Analyses of Tick Genomes Elucidate Their Genetic Diversity and Vector Capacities.</title>
        <authorList>
            <consortium name="Tick Genome and Microbiome Consortium (TIGMIC)"/>
            <person name="Jia N."/>
            <person name="Wang J."/>
            <person name="Shi W."/>
            <person name="Du L."/>
            <person name="Sun Y."/>
            <person name="Zhan W."/>
            <person name="Jiang J.F."/>
            <person name="Wang Q."/>
            <person name="Zhang B."/>
            <person name="Ji P."/>
            <person name="Bell-Sakyi L."/>
            <person name="Cui X.M."/>
            <person name="Yuan T.T."/>
            <person name="Jiang B.G."/>
            <person name="Yang W.F."/>
            <person name="Lam T.T."/>
            <person name="Chang Q.C."/>
            <person name="Ding S.J."/>
            <person name="Wang X.J."/>
            <person name="Zhu J.G."/>
            <person name="Ruan X.D."/>
            <person name="Zhao L."/>
            <person name="Wei J.T."/>
            <person name="Ye R.Z."/>
            <person name="Que T.C."/>
            <person name="Du C.H."/>
            <person name="Zhou Y.H."/>
            <person name="Cheng J.X."/>
            <person name="Dai P.F."/>
            <person name="Guo W.B."/>
            <person name="Han X.H."/>
            <person name="Huang E.J."/>
            <person name="Li L.F."/>
            <person name="Wei W."/>
            <person name="Gao Y.C."/>
            <person name="Liu J.Z."/>
            <person name="Shao H.Z."/>
            <person name="Wang X."/>
            <person name="Wang C.C."/>
            <person name="Yang T.C."/>
            <person name="Huo Q.B."/>
            <person name="Li W."/>
            <person name="Chen H.Y."/>
            <person name="Chen S.E."/>
            <person name="Zhou L.G."/>
            <person name="Ni X.B."/>
            <person name="Tian J.H."/>
            <person name="Sheng Y."/>
            <person name="Liu T."/>
            <person name="Pan Y.S."/>
            <person name="Xia L.Y."/>
            <person name="Li J."/>
            <person name="Zhao F."/>
            <person name="Cao W.C."/>
        </authorList>
    </citation>
    <scope>NUCLEOTIDE SEQUENCE</scope>
    <source>
        <strain evidence="12">Rsan-2018</strain>
    </source>
</reference>
<dbReference type="AlphaFoldDB" id="A0A9D4SP63"/>
<evidence type="ECO:0000256" key="1">
    <source>
        <dbReference type="ARBA" id="ARBA00004123"/>
    </source>
</evidence>
<keyword evidence="3" id="KW-0677">Repeat</keyword>
<dbReference type="InterPro" id="IPR013087">
    <property type="entry name" value="Znf_C2H2_type"/>
</dbReference>
<dbReference type="GO" id="GO:0008270">
    <property type="term" value="F:zinc ion binding"/>
    <property type="evidence" value="ECO:0007669"/>
    <property type="project" value="UniProtKB-KW"/>
</dbReference>
<dbReference type="PROSITE" id="PS50157">
    <property type="entry name" value="ZINC_FINGER_C2H2_2"/>
    <property type="match status" value="5"/>
</dbReference>
<evidence type="ECO:0000256" key="7">
    <source>
        <dbReference type="ARBA" id="ARBA00023163"/>
    </source>
</evidence>
<dbReference type="SUPFAM" id="SSF82199">
    <property type="entry name" value="SET domain"/>
    <property type="match status" value="1"/>
</dbReference>
<evidence type="ECO:0000259" key="10">
    <source>
        <dbReference type="PROSITE" id="PS50157"/>
    </source>
</evidence>
<evidence type="ECO:0000259" key="11">
    <source>
        <dbReference type="PROSITE" id="PS50280"/>
    </source>
</evidence>
<evidence type="ECO:0000256" key="3">
    <source>
        <dbReference type="ARBA" id="ARBA00022737"/>
    </source>
</evidence>
<gene>
    <name evidence="12" type="ORF">HPB52_001480</name>
</gene>
<feature type="domain" description="C2H2-type" evidence="10">
    <location>
        <begin position="308"/>
        <end position="336"/>
    </location>
</feature>
<dbReference type="Gene3D" id="2.170.270.10">
    <property type="entry name" value="SET domain"/>
    <property type="match status" value="1"/>
</dbReference>
<dbReference type="GO" id="GO:0005634">
    <property type="term" value="C:nucleus"/>
    <property type="evidence" value="ECO:0007669"/>
    <property type="project" value="UniProtKB-SubCell"/>
</dbReference>
<name>A0A9D4SP63_RHISA</name>
<evidence type="ECO:0000256" key="2">
    <source>
        <dbReference type="ARBA" id="ARBA00022723"/>
    </source>
</evidence>
<dbReference type="Pfam" id="PF00096">
    <property type="entry name" value="zf-C2H2"/>
    <property type="match status" value="2"/>
</dbReference>
<dbReference type="GO" id="GO:0008757">
    <property type="term" value="F:S-adenosylmethionine-dependent methyltransferase activity"/>
    <property type="evidence" value="ECO:0007669"/>
    <property type="project" value="UniProtKB-ARBA"/>
</dbReference>
<protein>
    <submittedName>
        <fullName evidence="12">Uncharacterized protein</fullName>
    </submittedName>
</protein>
<dbReference type="VEuPathDB" id="VectorBase:RSAN_033738"/>
<keyword evidence="8" id="KW-0539">Nucleus</keyword>
<evidence type="ECO:0000256" key="9">
    <source>
        <dbReference type="PROSITE-ProRule" id="PRU00042"/>
    </source>
</evidence>
<dbReference type="SUPFAM" id="SSF57667">
    <property type="entry name" value="beta-beta-alpha zinc fingers"/>
    <property type="match status" value="3"/>
</dbReference>